<evidence type="ECO:0000256" key="3">
    <source>
        <dbReference type="ARBA" id="ARBA00023098"/>
    </source>
</evidence>
<proteinExistence type="predicted"/>
<evidence type="ECO:0000256" key="4">
    <source>
        <dbReference type="SAM" id="SignalP"/>
    </source>
</evidence>
<evidence type="ECO:0000313" key="6">
    <source>
        <dbReference type="Proteomes" id="UP000644020"/>
    </source>
</evidence>
<dbReference type="AlphaFoldDB" id="A0A918W6X4"/>
<dbReference type="PANTHER" id="PTHR10272">
    <property type="entry name" value="PLATELET-ACTIVATING FACTOR ACETYLHYDROLASE"/>
    <property type="match status" value="1"/>
</dbReference>
<dbReference type="PANTHER" id="PTHR10272:SF0">
    <property type="entry name" value="PLATELET-ACTIVATING FACTOR ACETYLHYDROLASE"/>
    <property type="match status" value="1"/>
</dbReference>
<dbReference type="Proteomes" id="UP000644020">
    <property type="component" value="Unassembled WGS sequence"/>
</dbReference>
<reference evidence="5" key="1">
    <citation type="journal article" date="2014" name="Int. J. Syst. Evol. Microbiol.">
        <title>Complete genome sequence of Corynebacterium casei LMG S-19264T (=DSM 44701T), isolated from a smear-ripened cheese.</title>
        <authorList>
            <consortium name="US DOE Joint Genome Institute (JGI-PGF)"/>
            <person name="Walter F."/>
            <person name="Albersmeier A."/>
            <person name="Kalinowski J."/>
            <person name="Ruckert C."/>
        </authorList>
    </citation>
    <scope>NUCLEOTIDE SEQUENCE</scope>
    <source>
        <strain evidence="5">JCM 4518</strain>
    </source>
</reference>
<dbReference type="SUPFAM" id="SSF53474">
    <property type="entry name" value="alpha/beta-Hydrolases"/>
    <property type="match status" value="1"/>
</dbReference>
<keyword evidence="1" id="KW-0378">Hydrolase</keyword>
<evidence type="ECO:0008006" key="7">
    <source>
        <dbReference type="Google" id="ProtNLM"/>
    </source>
</evidence>
<dbReference type="EMBL" id="BMUL01000002">
    <property type="protein sequence ID" value="GHA70992.1"/>
    <property type="molecule type" value="Genomic_DNA"/>
</dbReference>
<dbReference type="InterPro" id="IPR006311">
    <property type="entry name" value="TAT_signal"/>
</dbReference>
<organism evidence="5 6">
    <name type="scientific">Streptomyces termitum</name>
    <dbReference type="NCBI Taxonomy" id="67368"/>
    <lineage>
        <taxon>Bacteria</taxon>
        <taxon>Bacillati</taxon>
        <taxon>Actinomycetota</taxon>
        <taxon>Actinomycetes</taxon>
        <taxon>Kitasatosporales</taxon>
        <taxon>Streptomycetaceae</taxon>
        <taxon>Streptomyces</taxon>
    </lineage>
</organism>
<reference evidence="5" key="2">
    <citation type="submission" date="2020-09" db="EMBL/GenBank/DDBJ databases">
        <authorList>
            <person name="Sun Q."/>
            <person name="Ohkuma M."/>
        </authorList>
    </citation>
    <scope>NUCLEOTIDE SEQUENCE</scope>
    <source>
        <strain evidence="5">JCM 4518</strain>
    </source>
</reference>
<gene>
    <name evidence="5" type="ORF">GCM10010305_11830</name>
</gene>
<dbReference type="GO" id="GO:0016042">
    <property type="term" value="P:lipid catabolic process"/>
    <property type="evidence" value="ECO:0007669"/>
    <property type="project" value="UniProtKB-KW"/>
</dbReference>
<name>A0A918W6X4_9ACTN</name>
<dbReference type="InterPro" id="IPR029058">
    <property type="entry name" value="AB_hydrolase_fold"/>
</dbReference>
<keyword evidence="2" id="KW-0442">Lipid degradation</keyword>
<keyword evidence="3" id="KW-0443">Lipid metabolism</keyword>
<protein>
    <recommendedName>
        <fullName evidence="7">Platelet-activating factor acetylhydrolase</fullName>
    </recommendedName>
</protein>
<accession>A0A918W6X4</accession>
<dbReference type="PROSITE" id="PS51318">
    <property type="entry name" value="TAT"/>
    <property type="match status" value="1"/>
</dbReference>
<keyword evidence="6" id="KW-1185">Reference proteome</keyword>
<feature type="chain" id="PRO_5039708289" description="Platelet-activating factor acetylhydrolase" evidence="4">
    <location>
        <begin position="27"/>
        <end position="384"/>
    </location>
</feature>
<dbReference type="GO" id="GO:0003847">
    <property type="term" value="F:1-alkyl-2-acetylglycerophosphocholine esterase activity"/>
    <property type="evidence" value="ECO:0007669"/>
    <property type="project" value="TreeGrafter"/>
</dbReference>
<evidence type="ECO:0000256" key="1">
    <source>
        <dbReference type="ARBA" id="ARBA00022801"/>
    </source>
</evidence>
<evidence type="ECO:0000256" key="2">
    <source>
        <dbReference type="ARBA" id="ARBA00022963"/>
    </source>
</evidence>
<comment type="caution">
    <text evidence="5">The sequence shown here is derived from an EMBL/GenBank/DDBJ whole genome shotgun (WGS) entry which is preliminary data.</text>
</comment>
<dbReference type="Gene3D" id="3.40.50.1820">
    <property type="entry name" value="alpha/beta hydrolase"/>
    <property type="match status" value="1"/>
</dbReference>
<evidence type="ECO:0000313" key="5">
    <source>
        <dbReference type="EMBL" id="GHA70992.1"/>
    </source>
</evidence>
<keyword evidence="4" id="KW-0732">Signal</keyword>
<sequence>MHGMNTFSRRTLAKAALLGTVSTALAASPASASETAPVPPAPAGAPDGFVPVLPAPTGPYPVGTVRRAFTDPSRTDPWDPALGLRQVVVDVVYPARSVRGFRRVPQLTPGEARVFAELAFPVRGLPAAGVDWGGALTHAHAGAPPLPGRRPVVLYTPGGGDARTLGTGLAADLASHGAVVVLVDHPGEASQVELPDGTVRETVLYGPPDPATFRTMVETRVADLRLVLDRPGALPPGLVPDPARVLACGHSAGGTAAALLAARDPRVRAVANLEGYLDLEPWPGRRPLLLMRTDGFEGAERIERSWAGLRARRRTLRAANHWVFTDHAAVVPQLHAAGLVTGAVRDGLVGPGDAAATAAAVGRGLRDFLAALPTGPARRPGPAQ</sequence>
<feature type="signal peptide" evidence="4">
    <location>
        <begin position="1"/>
        <end position="26"/>
    </location>
</feature>